<gene>
    <name evidence="4" type="ORF">FHQ18_05200</name>
</gene>
<evidence type="ECO:0000313" key="5">
    <source>
        <dbReference type="Proteomes" id="UP000322876"/>
    </source>
</evidence>
<proteinExistence type="predicted"/>
<keyword evidence="5" id="KW-1185">Reference proteome</keyword>
<evidence type="ECO:0000256" key="2">
    <source>
        <dbReference type="ARBA" id="ARBA00022898"/>
    </source>
</evidence>
<dbReference type="SUPFAM" id="SSF53383">
    <property type="entry name" value="PLP-dependent transferases"/>
    <property type="match status" value="1"/>
</dbReference>
<organism evidence="4 5">
    <name type="scientific">Deferribacter autotrophicus</name>
    <dbReference type="NCBI Taxonomy" id="500465"/>
    <lineage>
        <taxon>Bacteria</taxon>
        <taxon>Pseudomonadati</taxon>
        <taxon>Deferribacterota</taxon>
        <taxon>Deferribacteres</taxon>
        <taxon>Deferribacterales</taxon>
        <taxon>Deferribacteraceae</taxon>
        <taxon>Deferribacter</taxon>
    </lineage>
</organism>
<keyword evidence="2" id="KW-0663">Pyridoxal phosphate</keyword>
<comment type="cofactor">
    <cofactor evidence="1">
        <name>pyridoxal 5'-phosphate</name>
        <dbReference type="ChEBI" id="CHEBI:597326"/>
    </cofactor>
</comment>
<comment type="caution">
    <text evidence="4">The sequence shown here is derived from an EMBL/GenBank/DDBJ whole genome shotgun (WGS) entry which is preliminary data.</text>
</comment>
<dbReference type="InterPro" id="IPR016454">
    <property type="entry name" value="Cysteine_dSase"/>
</dbReference>
<dbReference type="PIRSF" id="PIRSF005572">
    <property type="entry name" value="NifS"/>
    <property type="match status" value="1"/>
</dbReference>
<evidence type="ECO:0000256" key="1">
    <source>
        <dbReference type="ARBA" id="ARBA00001933"/>
    </source>
</evidence>
<dbReference type="PANTHER" id="PTHR11601:SF50">
    <property type="entry name" value="CYSTEINE DESULFURASE ISCS 2-RELATED"/>
    <property type="match status" value="1"/>
</dbReference>
<feature type="domain" description="Aminotransferase class V" evidence="3">
    <location>
        <begin position="2"/>
        <end position="355"/>
    </location>
</feature>
<dbReference type="PANTHER" id="PTHR11601">
    <property type="entry name" value="CYSTEINE DESULFURYLASE FAMILY MEMBER"/>
    <property type="match status" value="1"/>
</dbReference>
<evidence type="ECO:0000313" key="4">
    <source>
        <dbReference type="EMBL" id="KAA0258556.1"/>
    </source>
</evidence>
<accession>A0A5A8F4Y9</accession>
<reference evidence="4 5" key="1">
    <citation type="submission" date="2019-06" db="EMBL/GenBank/DDBJ databases">
        <title>Genomic insights into carbon and energy metabolism of Deferribacter autotrophicus revealed new metabolic traits in the phylum Deferribacteres.</title>
        <authorList>
            <person name="Slobodkin A.I."/>
            <person name="Slobodkina G.B."/>
            <person name="Allioux M."/>
            <person name="Alain K."/>
            <person name="Jebbar M."/>
            <person name="Shadrin V."/>
            <person name="Kublanov I.V."/>
            <person name="Toshchakov S.V."/>
            <person name="Bonch-Osmolovskaya E.A."/>
        </authorList>
    </citation>
    <scope>NUCLEOTIDE SEQUENCE [LARGE SCALE GENOMIC DNA]</scope>
    <source>
        <strain evidence="4 5">SL50</strain>
    </source>
</reference>
<evidence type="ECO:0000259" key="3">
    <source>
        <dbReference type="Pfam" id="PF00266"/>
    </source>
</evidence>
<dbReference type="InterPro" id="IPR000192">
    <property type="entry name" value="Aminotrans_V_dom"/>
</dbReference>
<dbReference type="InterPro" id="IPR015422">
    <property type="entry name" value="PyrdxlP-dep_Trfase_small"/>
</dbReference>
<dbReference type="EMBL" id="VFJB01000004">
    <property type="protein sequence ID" value="KAA0258556.1"/>
    <property type="molecule type" value="Genomic_DNA"/>
</dbReference>
<dbReference type="InterPro" id="IPR015421">
    <property type="entry name" value="PyrdxlP-dep_Trfase_major"/>
</dbReference>
<dbReference type="Gene3D" id="3.90.1150.10">
    <property type="entry name" value="Aspartate Aminotransferase, domain 1"/>
    <property type="match status" value="1"/>
</dbReference>
<dbReference type="Proteomes" id="UP000322876">
    <property type="component" value="Unassembled WGS sequence"/>
</dbReference>
<dbReference type="OrthoDB" id="9804366at2"/>
<name>A0A5A8F4Y9_9BACT</name>
<dbReference type="RefSeq" id="WP_149266111.1">
    <property type="nucleotide sequence ID" value="NZ_VFJB01000004.1"/>
</dbReference>
<dbReference type="AlphaFoldDB" id="A0A5A8F4Y9"/>
<dbReference type="Gene3D" id="1.10.260.50">
    <property type="match status" value="1"/>
</dbReference>
<dbReference type="Gene3D" id="3.40.640.10">
    <property type="entry name" value="Type I PLP-dependent aspartate aminotransferase-like (Major domain)"/>
    <property type="match status" value="1"/>
</dbReference>
<sequence length="368" mass="41556">MIYLDFAATSPVYDKILVKVEDLYKNYFYNPSSKYSPAVQTQKFYDIQRERVAEILKVKKDSIIFTASATESNNLVLKGLNYKDRQKIVVWALEHKSITAQFETLKKLGAQIILINNKKGVLEEEDVLDVIDKDTKLVCIMGVNNETGALNPIERIAEQIKRYDKDILIMTDIVQAFSKVDINLENVDFATFSGHKIGGLRGCAGFYVKDKEKLHPVIEGGGHEFGIRSGTENIIGAYSLAEAARISREKYREKWDYLTELKEILVNFCKENRFLINSPEKSVPYIFNFSTGRLPSEVLINYLSGKGIYVSSGSACSRGKTSSVLKTMGLSDIIVNSSIRVSLHPDTKKEDIEHFCYMVKEGVEKLAL</sequence>
<dbReference type="InterPro" id="IPR015424">
    <property type="entry name" value="PyrdxlP-dep_Trfase"/>
</dbReference>
<dbReference type="Pfam" id="PF00266">
    <property type="entry name" value="Aminotran_5"/>
    <property type="match status" value="1"/>
</dbReference>
<protein>
    <submittedName>
        <fullName evidence="4">Cysteine desulfurase</fullName>
    </submittedName>
</protein>